<evidence type="ECO:0000313" key="1">
    <source>
        <dbReference type="EMBL" id="PWU69468.1"/>
    </source>
</evidence>
<reference evidence="1 2" key="1">
    <citation type="submission" date="2018-05" db="EMBL/GenBank/DDBJ databases">
        <title>Genomic analysis of Gracilibacillus dipsosauri DD1 reveals novel features of a salt-tolerant amylase.</title>
        <authorList>
            <person name="Deutch C.E."/>
            <person name="Yang S."/>
        </authorList>
    </citation>
    <scope>NUCLEOTIDE SEQUENCE [LARGE SCALE GENOMIC DNA]</scope>
    <source>
        <strain evidence="1 2">DD1</strain>
    </source>
</reference>
<name>A0A317L3K1_9BACI</name>
<protein>
    <submittedName>
        <fullName evidence="1">Uncharacterized protein</fullName>
    </submittedName>
</protein>
<gene>
    <name evidence="1" type="ORF">DLJ74_05705</name>
</gene>
<accession>A0A317L3K1</accession>
<organism evidence="1 2">
    <name type="scientific">Gracilibacillus dipsosauri</name>
    <dbReference type="NCBI Taxonomy" id="178340"/>
    <lineage>
        <taxon>Bacteria</taxon>
        <taxon>Bacillati</taxon>
        <taxon>Bacillota</taxon>
        <taxon>Bacilli</taxon>
        <taxon>Bacillales</taxon>
        <taxon>Bacillaceae</taxon>
        <taxon>Gracilibacillus</taxon>
    </lineage>
</organism>
<comment type="caution">
    <text evidence="1">The sequence shown here is derived from an EMBL/GenBank/DDBJ whole genome shotgun (WGS) entry which is preliminary data.</text>
</comment>
<proteinExistence type="predicted"/>
<sequence length="79" mass="9368">MRLLQYKLYLMHLMDPQPFWMIKTTLCSYQIKKQTEYTVIRIISLGLSHLLSQFLLNMDATYDFIAIHKLIGLIHILIA</sequence>
<dbReference type="Proteomes" id="UP000245624">
    <property type="component" value="Unassembled WGS sequence"/>
</dbReference>
<evidence type="ECO:0000313" key="2">
    <source>
        <dbReference type="Proteomes" id="UP000245624"/>
    </source>
</evidence>
<dbReference type="AlphaFoldDB" id="A0A317L3K1"/>
<keyword evidence="2" id="KW-1185">Reference proteome</keyword>
<dbReference type="EMBL" id="QGTD01000005">
    <property type="protein sequence ID" value="PWU69468.1"/>
    <property type="molecule type" value="Genomic_DNA"/>
</dbReference>